<keyword evidence="2" id="KW-1185">Reference proteome</keyword>
<sequence length="71" mass="7419">MSALVKVRRGGLGSRARGEQLRPIAGLPDGDRGFQVVGEVTADDYEKTLLPDLDASEGATAVRAGAGVHRM</sequence>
<comment type="caution">
    <text evidence="1">The sequence shown here is derived from an EMBL/GenBank/DDBJ whole genome shotgun (WGS) entry which is preliminary data.</text>
</comment>
<accession>A0ABN1R8J0</accession>
<proteinExistence type="predicted"/>
<reference evidence="1 2" key="1">
    <citation type="journal article" date="2019" name="Int. J. Syst. Evol. Microbiol.">
        <title>The Global Catalogue of Microorganisms (GCM) 10K type strain sequencing project: providing services to taxonomists for standard genome sequencing and annotation.</title>
        <authorList>
            <consortium name="The Broad Institute Genomics Platform"/>
            <consortium name="The Broad Institute Genome Sequencing Center for Infectious Disease"/>
            <person name="Wu L."/>
            <person name="Ma J."/>
        </authorList>
    </citation>
    <scope>NUCLEOTIDE SEQUENCE [LARGE SCALE GENOMIC DNA]</scope>
    <source>
        <strain evidence="1 2">JCM 11136</strain>
    </source>
</reference>
<name>A0ABN1R8J0_9ACTN</name>
<dbReference type="EMBL" id="BAAAHQ010000057">
    <property type="protein sequence ID" value="GAA0953411.1"/>
    <property type="molecule type" value="Genomic_DNA"/>
</dbReference>
<evidence type="ECO:0000313" key="2">
    <source>
        <dbReference type="Proteomes" id="UP001501578"/>
    </source>
</evidence>
<evidence type="ECO:0000313" key="1">
    <source>
        <dbReference type="EMBL" id="GAA0953411.1"/>
    </source>
</evidence>
<gene>
    <name evidence="1" type="ORF">GCM10009560_76230</name>
</gene>
<protein>
    <submittedName>
        <fullName evidence="1">Uncharacterized protein</fullName>
    </submittedName>
</protein>
<organism evidence="1 2">
    <name type="scientific">Nonomuraea longicatena</name>
    <dbReference type="NCBI Taxonomy" id="83682"/>
    <lineage>
        <taxon>Bacteria</taxon>
        <taxon>Bacillati</taxon>
        <taxon>Actinomycetota</taxon>
        <taxon>Actinomycetes</taxon>
        <taxon>Streptosporangiales</taxon>
        <taxon>Streptosporangiaceae</taxon>
        <taxon>Nonomuraea</taxon>
    </lineage>
</organism>
<dbReference type="Proteomes" id="UP001501578">
    <property type="component" value="Unassembled WGS sequence"/>
</dbReference>